<name>A0A0D3FLS3_9ORYZ</name>
<proteinExistence type="predicted"/>
<evidence type="ECO:0000313" key="2">
    <source>
        <dbReference type="Proteomes" id="UP000026960"/>
    </source>
</evidence>
<dbReference type="EnsemblPlants" id="OBART03G27510.2">
    <property type="protein sequence ID" value="OBART03G27510.2"/>
    <property type="gene ID" value="OBART03G27510"/>
</dbReference>
<sequence length="90" mass="10219">MEGICKGIAVALERDLEDMAVMLNAKAGGVTWVLAIRWERQPSVMVLAPNCLLVTLKMVGPYMRANKVISRFKLSFYLFFFSNRCIMIQC</sequence>
<reference evidence="1" key="1">
    <citation type="journal article" date="2009" name="Rice">
        <title>De Novo Next Generation Sequencing of Plant Genomes.</title>
        <authorList>
            <person name="Rounsley S."/>
            <person name="Marri P.R."/>
            <person name="Yu Y."/>
            <person name="He R."/>
            <person name="Sisneros N."/>
            <person name="Goicoechea J.L."/>
            <person name="Lee S.J."/>
            <person name="Angelova A."/>
            <person name="Kudrna D."/>
            <person name="Luo M."/>
            <person name="Affourtit J."/>
            <person name="Desany B."/>
            <person name="Knight J."/>
            <person name="Niazi F."/>
            <person name="Egholm M."/>
            <person name="Wing R.A."/>
        </authorList>
    </citation>
    <scope>NUCLEOTIDE SEQUENCE [LARGE SCALE GENOMIC DNA]</scope>
    <source>
        <strain evidence="1">cv. IRGC 105608</strain>
    </source>
</reference>
<accession>A0A0D3FLS3</accession>
<evidence type="ECO:0000313" key="1">
    <source>
        <dbReference type="EnsemblPlants" id="OBART03G27510.2"/>
    </source>
</evidence>
<reference evidence="1" key="2">
    <citation type="submission" date="2015-03" db="UniProtKB">
        <authorList>
            <consortium name="EnsemblPlants"/>
        </authorList>
    </citation>
    <scope>IDENTIFICATION</scope>
</reference>
<dbReference type="Proteomes" id="UP000026960">
    <property type="component" value="Chromosome 3"/>
</dbReference>
<keyword evidence="2" id="KW-1185">Reference proteome</keyword>
<dbReference type="Gramene" id="OBART03G27510.2">
    <property type="protein sequence ID" value="OBART03G27510.2"/>
    <property type="gene ID" value="OBART03G27510"/>
</dbReference>
<dbReference type="AlphaFoldDB" id="A0A0D3FLS3"/>
<protein>
    <submittedName>
        <fullName evidence="1">Uncharacterized protein</fullName>
    </submittedName>
</protein>
<dbReference type="HOGENOM" id="CLU_2501792_0_0_1"/>
<organism evidence="1">
    <name type="scientific">Oryza barthii</name>
    <dbReference type="NCBI Taxonomy" id="65489"/>
    <lineage>
        <taxon>Eukaryota</taxon>
        <taxon>Viridiplantae</taxon>
        <taxon>Streptophyta</taxon>
        <taxon>Embryophyta</taxon>
        <taxon>Tracheophyta</taxon>
        <taxon>Spermatophyta</taxon>
        <taxon>Magnoliopsida</taxon>
        <taxon>Liliopsida</taxon>
        <taxon>Poales</taxon>
        <taxon>Poaceae</taxon>
        <taxon>BOP clade</taxon>
        <taxon>Oryzoideae</taxon>
        <taxon>Oryzeae</taxon>
        <taxon>Oryzinae</taxon>
        <taxon>Oryza</taxon>
    </lineage>
</organism>